<dbReference type="Proteomes" id="UP000694395">
    <property type="component" value="Chromosome 22"/>
</dbReference>
<name>A0A8C7S2D3_ONCMY</name>
<accession>A0A8C7S2D3</accession>
<comment type="function">
    <text evidence="10">Acts as a component of the essential kinetochore-associated NDC80 complex, which is required for chromosome segregation and spindle checkpoint activity. Required for kinetochore integrity and the organization of stable microtubule binding sites in the outer plate of the kinetochore. The NDC80 complex synergistically enhances the affinity of the SKA1 complex for microtubules and may allow the NDC80 complex to track depolymerizing microtubules.</text>
</comment>
<comment type="subunit">
    <text evidence="11">Component of the NDC80 complex.</text>
</comment>
<evidence type="ECO:0000313" key="13">
    <source>
        <dbReference type="Ensembl" id="ENSOMYP00000060146.1"/>
    </source>
</evidence>
<dbReference type="InterPro" id="IPR045143">
    <property type="entry name" value="Spc25"/>
</dbReference>
<evidence type="ECO:0000256" key="6">
    <source>
        <dbReference type="ARBA" id="ARBA00022776"/>
    </source>
</evidence>
<keyword evidence="14" id="KW-1185">Reference proteome</keyword>
<keyword evidence="6 11" id="KW-0498">Mitosis</keyword>
<evidence type="ECO:0000256" key="4">
    <source>
        <dbReference type="ARBA" id="ARBA00022454"/>
    </source>
</evidence>
<dbReference type="GO" id="GO:0051301">
    <property type="term" value="P:cell division"/>
    <property type="evidence" value="ECO:0007669"/>
    <property type="project" value="UniProtKB-UniRule"/>
</dbReference>
<keyword evidence="8 11" id="KW-0131">Cell cycle</keyword>
<sequence>MNCITDANIGNWFSSTMEDIRNKMLFQGTAEMTETGMDWVQTHRKTVRSVLDTCSKKCKDDEIIFETIDSYKTDLENKNASLVEKRNAIAKRLSEVEGKNEQKSKIIEKIEMVRVEQAKKKKLIVSQNKANKDRLKNLNKAKQVFQGRLGLEIRKIHGKSGISLLAMAVIFYRLNILVLTQVLNHRIKRNCYSFIRGEKLQFIFRDINPRDSECVYTFMLRISEGGLYQIVSSDPPLDCMAHLEQRLQETNNFSAFLANVRREFLALKPQ</sequence>
<reference evidence="13" key="1">
    <citation type="submission" date="2020-07" db="EMBL/GenBank/DDBJ databases">
        <title>A long reads based de novo assembly of the rainbow trout Arlee double haploid line genome.</title>
        <authorList>
            <person name="Gao G."/>
            <person name="Palti Y."/>
        </authorList>
    </citation>
    <scope>NUCLEOTIDE SEQUENCE [LARGE SCALE GENOMIC DNA]</scope>
</reference>
<evidence type="ECO:0000256" key="3">
    <source>
        <dbReference type="ARBA" id="ARBA00013692"/>
    </source>
</evidence>
<keyword evidence="5 11" id="KW-0132">Cell division</keyword>
<dbReference type="GO" id="GO:0007059">
    <property type="term" value="P:chromosome segregation"/>
    <property type="evidence" value="ECO:0007669"/>
    <property type="project" value="InterPro"/>
</dbReference>
<dbReference type="InterPro" id="IPR013255">
    <property type="entry name" value="Spc25_C"/>
</dbReference>
<comment type="subcellular location">
    <subcellularLocation>
        <location evidence="1">Chromosome</location>
        <location evidence="1">Centromere</location>
    </subcellularLocation>
    <subcellularLocation>
        <location evidence="11">Nucleus</location>
    </subcellularLocation>
    <subcellularLocation>
        <location evidence="11">Chromosome</location>
        <location evidence="11">Centromere</location>
        <location evidence="11">Kinetochore</location>
    </subcellularLocation>
</comment>
<keyword evidence="11" id="KW-0995">Kinetochore</keyword>
<evidence type="ECO:0000256" key="7">
    <source>
        <dbReference type="ARBA" id="ARBA00023054"/>
    </source>
</evidence>
<reference evidence="13" key="2">
    <citation type="submission" date="2025-08" db="UniProtKB">
        <authorList>
            <consortium name="Ensembl"/>
        </authorList>
    </citation>
    <scope>IDENTIFICATION</scope>
</reference>
<evidence type="ECO:0000256" key="8">
    <source>
        <dbReference type="ARBA" id="ARBA00023306"/>
    </source>
</evidence>
<dbReference type="GO" id="GO:0031262">
    <property type="term" value="C:Ndc80 complex"/>
    <property type="evidence" value="ECO:0007669"/>
    <property type="project" value="InterPro"/>
</dbReference>
<keyword evidence="7" id="KW-0175">Coiled coil</keyword>
<organism evidence="13 14">
    <name type="scientific">Oncorhynchus mykiss</name>
    <name type="common">Rainbow trout</name>
    <name type="synonym">Salmo gairdneri</name>
    <dbReference type="NCBI Taxonomy" id="8022"/>
    <lineage>
        <taxon>Eukaryota</taxon>
        <taxon>Metazoa</taxon>
        <taxon>Chordata</taxon>
        <taxon>Craniata</taxon>
        <taxon>Vertebrata</taxon>
        <taxon>Euteleostomi</taxon>
        <taxon>Actinopterygii</taxon>
        <taxon>Neopterygii</taxon>
        <taxon>Teleostei</taxon>
        <taxon>Protacanthopterygii</taxon>
        <taxon>Salmoniformes</taxon>
        <taxon>Salmonidae</taxon>
        <taxon>Salmoninae</taxon>
        <taxon>Oncorhynchus</taxon>
    </lineage>
</organism>
<dbReference type="PANTHER" id="PTHR14281:SF0">
    <property type="entry name" value="KINETOCHORE PROTEIN SPC25"/>
    <property type="match status" value="1"/>
</dbReference>
<evidence type="ECO:0000313" key="14">
    <source>
        <dbReference type="Proteomes" id="UP000694395"/>
    </source>
</evidence>
<dbReference type="Ensembl" id="ENSOMYT00000065472.2">
    <property type="protein sequence ID" value="ENSOMYP00000060146.1"/>
    <property type="gene ID" value="ENSOMYG00000027804.2"/>
</dbReference>
<dbReference type="CDD" id="cd23784">
    <property type="entry name" value="RWD_Spc25"/>
    <property type="match status" value="1"/>
</dbReference>
<comment type="similarity">
    <text evidence="2 11">Belongs to the SPC25 family.</text>
</comment>
<dbReference type="Gene3D" id="6.10.250.1950">
    <property type="match status" value="1"/>
</dbReference>
<gene>
    <name evidence="13" type="primary">spc25</name>
</gene>
<evidence type="ECO:0000256" key="10">
    <source>
        <dbReference type="ARBA" id="ARBA00045419"/>
    </source>
</evidence>
<evidence type="ECO:0000256" key="2">
    <source>
        <dbReference type="ARBA" id="ARBA00006379"/>
    </source>
</evidence>
<dbReference type="AlphaFoldDB" id="A0A8C7S2D3"/>
<evidence type="ECO:0000256" key="1">
    <source>
        <dbReference type="ARBA" id="ARBA00004584"/>
    </source>
</evidence>
<dbReference type="GeneTree" id="ENSGT00390000002220"/>
<feature type="domain" description="Chromosome segregation protein Spc25 C-terminal" evidence="12">
    <location>
        <begin position="196"/>
        <end position="264"/>
    </location>
</feature>
<proteinExistence type="inferred from homology"/>
<dbReference type="PANTHER" id="PTHR14281">
    <property type="entry name" value="KINETOCHORE PROTEIN SPC25-RELATED"/>
    <property type="match status" value="1"/>
</dbReference>
<evidence type="ECO:0000256" key="9">
    <source>
        <dbReference type="ARBA" id="ARBA00023328"/>
    </source>
</evidence>
<dbReference type="GO" id="GO:0005634">
    <property type="term" value="C:nucleus"/>
    <property type="evidence" value="ECO:0007669"/>
    <property type="project" value="UniProtKB-SubCell"/>
</dbReference>
<keyword evidence="4 11" id="KW-0158">Chromosome</keyword>
<protein>
    <recommendedName>
        <fullName evidence="3 11">Kinetochore protein SPC25</fullName>
    </recommendedName>
</protein>
<keyword evidence="9 11" id="KW-0137">Centromere</keyword>
<reference evidence="13" key="3">
    <citation type="submission" date="2025-09" db="UniProtKB">
        <authorList>
            <consortium name="Ensembl"/>
        </authorList>
    </citation>
    <scope>IDENTIFICATION</scope>
</reference>
<evidence type="ECO:0000256" key="5">
    <source>
        <dbReference type="ARBA" id="ARBA00022618"/>
    </source>
</evidence>
<keyword evidence="11" id="KW-0539">Nucleus</keyword>
<dbReference type="Pfam" id="PF08234">
    <property type="entry name" value="Spindle_Spc25"/>
    <property type="match status" value="1"/>
</dbReference>
<evidence type="ECO:0000256" key="11">
    <source>
        <dbReference type="RuleBase" id="RU367150"/>
    </source>
</evidence>
<evidence type="ECO:0000259" key="12">
    <source>
        <dbReference type="Pfam" id="PF08234"/>
    </source>
</evidence>